<dbReference type="EMBL" id="CP139368">
    <property type="protein sequence ID" value="WPR88624.1"/>
    <property type="molecule type" value="Genomic_DNA"/>
</dbReference>
<dbReference type="Pfam" id="PF00581">
    <property type="entry name" value="Rhodanese"/>
    <property type="match status" value="2"/>
</dbReference>
<accession>A0ABZ0SKE4</accession>
<dbReference type="InterPro" id="IPR036873">
    <property type="entry name" value="Rhodanese-like_dom_sf"/>
</dbReference>
<dbReference type="CDD" id="cd01449">
    <property type="entry name" value="TST_Repeat_2"/>
    <property type="match status" value="1"/>
</dbReference>
<organism evidence="4 5">
    <name type="scientific">Microbacterium rhizosphaerae</name>
    <dbReference type="NCBI Taxonomy" id="1678237"/>
    <lineage>
        <taxon>Bacteria</taxon>
        <taxon>Bacillati</taxon>
        <taxon>Actinomycetota</taxon>
        <taxon>Actinomycetes</taxon>
        <taxon>Micrococcales</taxon>
        <taxon>Microbacteriaceae</taxon>
        <taxon>Microbacterium</taxon>
    </lineage>
</organism>
<keyword evidence="5" id="KW-1185">Reference proteome</keyword>
<dbReference type="PROSITE" id="PS50206">
    <property type="entry name" value="RHODANESE_3"/>
    <property type="match status" value="2"/>
</dbReference>
<dbReference type="InterPro" id="IPR001307">
    <property type="entry name" value="Thiosulphate_STrfase_CS"/>
</dbReference>
<dbReference type="SUPFAM" id="SSF52821">
    <property type="entry name" value="Rhodanese/Cell cycle control phosphatase"/>
    <property type="match status" value="2"/>
</dbReference>
<gene>
    <name evidence="4" type="ORF">SM116_12685</name>
</gene>
<proteinExistence type="predicted"/>
<dbReference type="PROSITE" id="PS00380">
    <property type="entry name" value="RHODANESE_1"/>
    <property type="match status" value="1"/>
</dbReference>
<keyword evidence="1 4" id="KW-0808">Transferase</keyword>
<keyword evidence="2" id="KW-0677">Repeat</keyword>
<dbReference type="CDD" id="cd01448">
    <property type="entry name" value="TST_Repeat_1"/>
    <property type="match status" value="1"/>
</dbReference>
<dbReference type="PANTHER" id="PTHR11364:SF27">
    <property type="entry name" value="SULFURTRANSFERASE"/>
    <property type="match status" value="1"/>
</dbReference>
<dbReference type="Gene3D" id="3.40.250.10">
    <property type="entry name" value="Rhodanese-like domain"/>
    <property type="match status" value="2"/>
</dbReference>
<dbReference type="InterPro" id="IPR045078">
    <property type="entry name" value="TST/MPST-like"/>
</dbReference>
<feature type="domain" description="Rhodanese" evidence="3">
    <location>
        <begin position="168"/>
        <end position="273"/>
    </location>
</feature>
<protein>
    <submittedName>
        <fullName evidence="4">Sulfurtransferase</fullName>
        <ecNumber evidence="4">2.8.1.-</ecNumber>
    </submittedName>
</protein>
<dbReference type="PANTHER" id="PTHR11364">
    <property type="entry name" value="THIOSULFATE SULFERTANSFERASE"/>
    <property type="match status" value="1"/>
</dbReference>
<dbReference type="InterPro" id="IPR001763">
    <property type="entry name" value="Rhodanese-like_dom"/>
</dbReference>
<evidence type="ECO:0000259" key="3">
    <source>
        <dbReference type="PROSITE" id="PS50206"/>
    </source>
</evidence>
<dbReference type="Proteomes" id="UP001323798">
    <property type="component" value="Chromosome"/>
</dbReference>
<evidence type="ECO:0000313" key="4">
    <source>
        <dbReference type="EMBL" id="WPR88624.1"/>
    </source>
</evidence>
<evidence type="ECO:0000256" key="1">
    <source>
        <dbReference type="ARBA" id="ARBA00022679"/>
    </source>
</evidence>
<dbReference type="GO" id="GO:0016740">
    <property type="term" value="F:transferase activity"/>
    <property type="evidence" value="ECO:0007669"/>
    <property type="project" value="UniProtKB-KW"/>
</dbReference>
<dbReference type="SMART" id="SM00450">
    <property type="entry name" value="RHOD"/>
    <property type="match status" value="2"/>
</dbReference>
<feature type="domain" description="Rhodanese" evidence="3">
    <location>
        <begin position="17"/>
        <end position="135"/>
    </location>
</feature>
<dbReference type="EC" id="2.8.1.-" evidence="4"/>
<dbReference type="RefSeq" id="WP_320941343.1">
    <property type="nucleotide sequence ID" value="NZ_BAABEU010000006.1"/>
</dbReference>
<reference evidence="4 5" key="1">
    <citation type="submission" date="2023-11" db="EMBL/GenBank/DDBJ databases">
        <title>Genome sequence of Microbacterium rhizosphaerae KACC 19337.</title>
        <authorList>
            <person name="Choi H."/>
            <person name="Kim S."/>
            <person name="Kim Y."/>
            <person name="Kwon S.-W."/>
            <person name="Heo J."/>
        </authorList>
    </citation>
    <scope>NUCLEOTIDE SEQUENCE [LARGE SCALE GENOMIC DNA]</scope>
    <source>
        <strain evidence="4 5">KACC 19337</strain>
    </source>
</reference>
<evidence type="ECO:0000313" key="5">
    <source>
        <dbReference type="Proteomes" id="UP001323798"/>
    </source>
</evidence>
<evidence type="ECO:0000256" key="2">
    <source>
        <dbReference type="ARBA" id="ARBA00022737"/>
    </source>
</evidence>
<name>A0ABZ0SKE4_9MICO</name>
<sequence>MPSPIVSAAELSALLASDTPPRVLDARWDLARDDGRQLYLAGHIPGAVYIDMGTELSTHGRPEDGRHPLPAPGVLQAAARRWGVDTGDTVVVCDDYNSVAAARAWWLLRQGGVADVRVLDGGITAWTEAGLPLEKGDVVPEPGDVVVNEPTEGVVDTAGAARWPESGVLIDARAAERYRGEVEPYDPIAGHVPGAVNLPAATLLERGRFRSREELRAAFAAIGATEAVPVAAYCGSGVTAAHTALAGEIAGVDVTVYPGSWSAWSHTPGMPVATGAEPGA</sequence>